<dbReference type="GO" id="GO:0030431">
    <property type="term" value="P:sleep"/>
    <property type="evidence" value="ECO:0007669"/>
    <property type="project" value="InterPro"/>
</dbReference>
<comment type="caution">
    <text evidence="5">The sequence shown here is derived from an EMBL/GenBank/DDBJ whole genome shotgun (WGS) entry which is preliminary data.</text>
</comment>
<evidence type="ECO:0000256" key="3">
    <source>
        <dbReference type="SAM" id="Phobius"/>
    </source>
</evidence>
<organism evidence="5 6">
    <name type="scientific">Mizuhopecten yessoensis</name>
    <name type="common">Japanese scallop</name>
    <name type="synonym">Patinopecten yessoensis</name>
    <dbReference type="NCBI Taxonomy" id="6573"/>
    <lineage>
        <taxon>Eukaryota</taxon>
        <taxon>Metazoa</taxon>
        <taxon>Spiralia</taxon>
        <taxon>Lophotrochozoa</taxon>
        <taxon>Mollusca</taxon>
        <taxon>Bivalvia</taxon>
        <taxon>Autobranchia</taxon>
        <taxon>Pteriomorphia</taxon>
        <taxon>Pectinida</taxon>
        <taxon>Pectinoidea</taxon>
        <taxon>Pectinidae</taxon>
        <taxon>Mizuhopecten</taxon>
    </lineage>
</organism>
<dbReference type="AlphaFoldDB" id="A0A210PUH1"/>
<dbReference type="PANTHER" id="PTHR33562">
    <property type="entry name" value="ATILLA, ISOFORM B-RELATED-RELATED"/>
    <property type="match status" value="1"/>
</dbReference>
<feature type="chain" id="PRO_5021278881" description="Protein sleepless" evidence="4">
    <location>
        <begin position="24"/>
        <end position="144"/>
    </location>
</feature>
<dbReference type="OrthoDB" id="6110560at2759"/>
<protein>
    <recommendedName>
        <fullName evidence="7">Protein sleepless</fullName>
    </recommendedName>
</protein>
<keyword evidence="3" id="KW-1133">Transmembrane helix</keyword>
<evidence type="ECO:0000313" key="6">
    <source>
        <dbReference type="Proteomes" id="UP000242188"/>
    </source>
</evidence>
<sequence>MKSLLAAAFAIITLYFIFDSGSAIKCYECNSFFQSDCADWFDNKTHNLVDCGDEVKMCRKIVQEVYYNDDWDVRYIRQCAASGEVGDNEGRSCKDRTGTYRVKVRYCHCNNQEGCNGASNIKVPALLLAVPLLTSIGLFFSKYL</sequence>
<dbReference type="PANTHER" id="PTHR33562:SF2">
    <property type="entry name" value="PROTEIN QUIVER"/>
    <property type="match status" value="1"/>
</dbReference>
<evidence type="ECO:0000256" key="1">
    <source>
        <dbReference type="ARBA" id="ARBA00022729"/>
    </source>
</evidence>
<keyword evidence="6" id="KW-1185">Reference proteome</keyword>
<dbReference type="GO" id="GO:0032222">
    <property type="term" value="P:regulation of synaptic transmission, cholinergic"/>
    <property type="evidence" value="ECO:0007669"/>
    <property type="project" value="InterPro"/>
</dbReference>
<keyword evidence="2" id="KW-0325">Glycoprotein</keyword>
<gene>
    <name evidence="5" type="ORF">KP79_PYT06492</name>
</gene>
<evidence type="ECO:0000256" key="2">
    <source>
        <dbReference type="ARBA" id="ARBA00023180"/>
    </source>
</evidence>
<dbReference type="EMBL" id="NEDP02005488">
    <property type="protein sequence ID" value="OWF40096.1"/>
    <property type="molecule type" value="Genomic_DNA"/>
</dbReference>
<keyword evidence="3" id="KW-0812">Transmembrane</keyword>
<evidence type="ECO:0000256" key="4">
    <source>
        <dbReference type="SAM" id="SignalP"/>
    </source>
</evidence>
<evidence type="ECO:0000313" key="5">
    <source>
        <dbReference type="EMBL" id="OWF40096.1"/>
    </source>
</evidence>
<accession>A0A210PUH1</accession>
<dbReference type="Proteomes" id="UP000242188">
    <property type="component" value="Unassembled WGS sequence"/>
</dbReference>
<dbReference type="STRING" id="6573.A0A210PUH1"/>
<keyword evidence="1 4" id="KW-0732">Signal</keyword>
<keyword evidence="3" id="KW-0472">Membrane</keyword>
<proteinExistence type="predicted"/>
<evidence type="ECO:0008006" key="7">
    <source>
        <dbReference type="Google" id="ProtNLM"/>
    </source>
</evidence>
<feature type="signal peptide" evidence="4">
    <location>
        <begin position="1"/>
        <end position="23"/>
    </location>
</feature>
<dbReference type="InterPro" id="IPR031424">
    <property type="entry name" value="QVR-like"/>
</dbReference>
<reference evidence="5 6" key="1">
    <citation type="journal article" date="2017" name="Nat. Ecol. Evol.">
        <title>Scallop genome provides insights into evolution of bilaterian karyotype and development.</title>
        <authorList>
            <person name="Wang S."/>
            <person name="Zhang J."/>
            <person name="Jiao W."/>
            <person name="Li J."/>
            <person name="Xun X."/>
            <person name="Sun Y."/>
            <person name="Guo X."/>
            <person name="Huan P."/>
            <person name="Dong B."/>
            <person name="Zhang L."/>
            <person name="Hu X."/>
            <person name="Sun X."/>
            <person name="Wang J."/>
            <person name="Zhao C."/>
            <person name="Wang Y."/>
            <person name="Wang D."/>
            <person name="Huang X."/>
            <person name="Wang R."/>
            <person name="Lv J."/>
            <person name="Li Y."/>
            <person name="Zhang Z."/>
            <person name="Liu B."/>
            <person name="Lu W."/>
            <person name="Hui Y."/>
            <person name="Liang J."/>
            <person name="Zhou Z."/>
            <person name="Hou R."/>
            <person name="Li X."/>
            <person name="Liu Y."/>
            <person name="Li H."/>
            <person name="Ning X."/>
            <person name="Lin Y."/>
            <person name="Zhao L."/>
            <person name="Xing Q."/>
            <person name="Dou J."/>
            <person name="Li Y."/>
            <person name="Mao J."/>
            <person name="Guo H."/>
            <person name="Dou H."/>
            <person name="Li T."/>
            <person name="Mu C."/>
            <person name="Jiang W."/>
            <person name="Fu Q."/>
            <person name="Fu X."/>
            <person name="Miao Y."/>
            <person name="Liu J."/>
            <person name="Yu Q."/>
            <person name="Li R."/>
            <person name="Liao H."/>
            <person name="Li X."/>
            <person name="Kong Y."/>
            <person name="Jiang Z."/>
            <person name="Chourrout D."/>
            <person name="Li R."/>
            <person name="Bao Z."/>
        </authorList>
    </citation>
    <scope>NUCLEOTIDE SEQUENCE [LARGE SCALE GENOMIC DNA]</scope>
    <source>
        <strain evidence="5 6">PY_sf001</strain>
    </source>
</reference>
<feature type="transmembrane region" description="Helical" evidence="3">
    <location>
        <begin position="121"/>
        <end position="140"/>
    </location>
</feature>
<dbReference type="InterPro" id="IPR050975">
    <property type="entry name" value="Sleep_regulator"/>
</dbReference>
<dbReference type="Pfam" id="PF17064">
    <property type="entry name" value="QVR"/>
    <property type="match status" value="1"/>
</dbReference>
<name>A0A210PUH1_MIZYE</name>